<proteinExistence type="predicted"/>
<sequence>MKEAVSHIPAPRDGRDYDPEVLKQAVLEAVNALPAPQDGRDATALEVLPAIDDQKSFPRGTYATHLGGLWRAYEKTHGMRGWECLVDGVADIDVSMTDERLFSVVIRQSSGQCTEKTFS</sequence>
<comment type="caution">
    <text evidence="1">The sequence shown here is derived from an EMBL/GenBank/DDBJ whole genome shotgun (WGS) entry which is preliminary data.</text>
</comment>
<dbReference type="EMBL" id="JAAGRX010000167">
    <property type="protein sequence ID" value="NDY89411.1"/>
    <property type="molecule type" value="Genomic_DNA"/>
</dbReference>
<name>A0A6D0YD33_ECOLX</name>
<dbReference type="AlphaFoldDB" id="A0A6D0YD33"/>
<evidence type="ECO:0000313" key="1">
    <source>
        <dbReference type="EMBL" id="NDY89411.1"/>
    </source>
</evidence>
<organism evidence="1">
    <name type="scientific">Escherichia coli</name>
    <dbReference type="NCBI Taxonomy" id="562"/>
    <lineage>
        <taxon>Bacteria</taxon>
        <taxon>Pseudomonadati</taxon>
        <taxon>Pseudomonadota</taxon>
        <taxon>Gammaproteobacteria</taxon>
        <taxon>Enterobacterales</taxon>
        <taxon>Enterobacteriaceae</taxon>
        <taxon>Escherichia</taxon>
    </lineage>
</organism>
<accession>A0A6D0YD33</accession>
<reference evidence="1" key="1">
    <citation type="submission" date="2020-02" db="EMBL/GenBank/DDBJ databases">
        <title>Draft Genome Sequences of Tetracycline- Resistances Shiga Toxin Producing Escherichia coli Food and Clinical Sources.</title>
        <authorList>
            <person name="Alotaibi K."/>
            <person name="Khan A."/>
        </authorList>
    </citation>
    <scope>NUCLEOTIDE SEQUENCE</scope>
    <source>
        <strain evidence="1">EC16</strain>
    </source>
</reference>
<protein>
    <submittedName>
        <fullName evidence="1">Portal protein</fullName>
    </submittedName>
</protein>
<gene>
    <name evidence="1" type="ORF">G3M51_25745</name>
</gene>
<feature type="non-terminal residue" evidence="1">
    <location>
        <position position="119"/>
    </location>
</feature>